<proteinExistence type="predicted"/>
<evidence type="ECO:0000256" key="1">
    <source>
        <dbReference type="SAM" id="Coils"/>
    </source>
</evidence>
<feature type="coiled-coil region" evidence="1">
    <location>
        <begin position="81"/>
        <end position="115"/>
    </location>
</feature>
<dbReference type="AlphaFoldDB" id="A0AAP8ZZA3"/>
<accession>A0AAP8ZZA3</accession>
<keyword evidence="2" id="KW-0812">Transmembrane</keyword>
<dbReference type="EMBL" id="CP036553">
    <property type="protein sequence ID" value="QCQ37974.1"/>
    <property type="molecule type" value="Genomic_DNA"/>
</dbReference>
<sequence>MMEVTIGTILTYLIAGLSSVVGWIAANKWLFPFIKEWWEKRKEDSKIQDERDLNVRKELIEIDNSTDDLYKHRVEWCLSQITVLEGKLDSKQKEINDFMKELDNLRGIIVNLQTQIMNNKLEINKLQGYCCKNLECKFRIKCD</sequence>
<keyword evidence="1" id="KW-0175">Coiled coil</keyword>
<name>A0AAP8ZZA3_BACFG</name>
<evidence type="ECO:0000313" key="3">
    <source>
        <dbReference type="EMBL" id="QCQ37974.1"/>
    </source>
</evidence>
<dbReference type="Gene3D" id="1.20.5.340">
    <property type="match status" value="1"/>
</dbReference>
<keyword evidence="2" id="KW-1133">Transmembrane helix</keyword>
<organism evidence="3 4">
    <name type="scientific">Bacteroides fragilis</name>
    <dbReference type="NCBI Taxonomy" id="817"/>
    <lineage>
        <taxon>Bacteria</taxon>
        <taxon>Pseudomonadati</taxon>
        <taxon>Bacteroidota</taxon>
        <taxon>Bacteroidia</taxon>
        <taxon>Bacteroidales</taxon>
        <taxon>Bacteroidaceae</taxon>
        <taxon>Bacteroides</taxon>
    </lineage>
</organism>
<evidence type="ECO:0000313" key="4">
    <source>
        <dbReference type="Proteomes" id="UP000028294"/>
    </source>
</evidence>
<dbReference type="Proteomes" id="UP000028294">
    <property type="component" value="Chromosome"/>
</dbReference>
<gene>
    <name evidence="3" type="ORF">IA74_018750</name>
</gene>
<protein>
    <submittedName>
        <fullName evidence="3">Uncharacterized protein</fullName>
    </submittedName>
</protein>
<dbReference type="RefSeq" id="WP_137569138.1">
    <property type="nucleotide sequence ID" value="NZ_CP036553.1"/>
</dbReference>
<keyword evidence="2" id="KW-0472">Membrane</keyword>
<feature type="transmembrane region" description="Helical" evidence="2">
    <location>
        <begin position="6"/>
        <end position="26"/>
    </location>
</feature>
<evidence type="ECO:0000256" key="2">
    <source>
        <dbReference type="SAM" id="Phobius"/>
    </source>
</evidence>
<reference evidence="3 4" key="1">
    <citation type="submission" date="2019-03" db="EMBL/GenBank/DDBJ databases">
        <title>Complete genome assembly of MDR B. fragilis.</title>
        <authorList>
            <person name="Sydenham T.V."/>
            <person name="Hasman H."/>
            <person name="Justesen U.S."/>
        </authorList>
    </citation>
    <scope>NUCLEOTIDE SEQUENCE [LARGE SCALE GENOMIC DNA]</scope>
    <source>
        <strain evidence="3 4">DCMOUH0067B</strain>
    </source>
</reference>